<name>A0A1X9SXU7_9BACT</name>
<evidence type="ECO:0000313" key="2">
    <source>
        <dbReference type="Proteomes" id="UP000194260"/>
    </source>
</evidence>
<accession>A0A1X9SXU7</accession>
<dbReference type="STRING" id="1660073.CSUIS_1217"/>
<dbReference type="RefSeq" id="WP_086297927.1">
    <property type="nucleotide sequence ID" value="NZ_CP018789.1"/>
</dbReference>
<sequence>MRKIAILCLISVALNAIIFHKPKTKEQKESYRYGKTMRMLGMEKWECNKFKNIDDIKFEWCEYGWIDKSEEIDARKERD</sequence>
<dbReference type="KEGG" id="camy:CSUIS_1217"/>
<dbReference type="EMBL" id="CP018789">
    <property type="protein sequence ID" value="ARR01016.1"/>
    <property type="molecule type" value="Genomic_DNA"/>
</dbReference>
<reference evidence="2" key="1">
    <citation type="journal article" date="2017" name="Genome Biol. Evol.">
        <title>Comparative Genomic Analysis Identifies a Campylobacter Clade Deficient in Selenium Metabolism.</title>
        <authorList>
            <person name="Miller W.G."/>
            <person name="Yee E."/>
            <person name="Lopes B.S."/>
            <person name="Chapman M.H."/>
            <person name="Huynh S."/>
            <person name="Bono J.L."/>
            <person name="Parker C.T."/>
            <person name="Strachan N.J.C."/>
            <person name="Forbes K.J."/>
        </authorList>
    </citation>
    <scope>NUCLEOTIDE SEQUENCE [LARGE SCALE GENOMIC DNA]</scope>
    <source>
        <strain evidence="2">RM6137</strain>
    </source>
</reference>
<gene>
    <name evidence="1" type="ORF">CSUIS_1217</name>
</gene>
<dbReference type="AlphaFoldDB" id="A0A1X9SXU7"/>
<dbReference type="Proteomes" id="UP000194260">
    <property type="component" value="Chromosome"/>
</dbReference>
<proteinExistence type="predicted"/>
<protein>
    <submittedName>
        <fullName evidence="1">Uncharacterized protein</fullName>
    </submittedName>
</protein>
<evidence type="ECO:0000313" key="1">
    <source>
        <dbReference type="EMBL" id="ARR01016.1"/>
    </source>
</evidence>
<organism evidence="1 2">
    <name type="scientific">Campylobacter porcelli</name>
    <dbReference type="NCBI Taxonomy" id="1660073"/>
    <lineage>
        <taxon>Bacteria</taxon>
        <taxon>Pseudomonadati</taxon>
        <taxon>Campylobacterota</taxon>
        <taxon>Epsilonproteobacteria</taxon>
        <taxon>Campylobacterales</taxon>
        <taxon>Campylobacteraceae</taxon>
        <taxon>Campylobacter</taxon>
    </lineage>
</organism>